<dbReference type="EMBL" id="JAEMOP010000009">
    <property type="protein sequence ID" value="MBJ7316790.1"/>
    <property type="molecule type" value="Genomic_DNA"/>
</dbReference>
<sequence>MSDYTFSLFPHEVAAIASDSPLDSLSFQRLIANAGTISNADYRFEAPSSASGETRNMNDINGPLSLVEGDIPLTSFSVSADSVARSPLLDFDPEGADALGKASQLDIAMGSFNRLKRYLTPLALDNLLHRTGSCLELSSGLYFSSATSKKTKSISAALTEGYHSLDITELSESSFQAYLKLATGAGVEEVLAHIYEHSELPDKVTLDLGDSDAPIELNVDYWIGVIAPQFERLLEQLLDDC</sequence>
<keyword evidence="4" id="KW-1185">Reference proteome</keyword>
<evidence type="ECO:0000313" key="1">
    <source>
        <dbReference type="EMBL" id="MBJ7265536.1"/>
    </source>
</evidence>
<evidence type="ECO:0000313" key="3">
    <source>
        <dbReference type="Proteomes" id="UP000621390"/>
    </source>
</evidence>
<organism evidence="2 3">
    <name type="scientific">Idiomarina abyssalis</name>
    <dbReference type="NCBI Taxonomy" id="86102"/>
    <lineage>
        <taxon>Bacteria</taxon>
        <taxon>Pseudomonadati</taxon>
        <taxon>Pseudomonadota</taxon>
        <taxon>Gammaproteobacteria</taxon>
        <taxon>Alteromonadales</taxon>
        <taxon>Idiomarinaceae</taxon>
        <taxon>Idiomarina</taxon>
    </lineage>
</organism>
<accession>A0A8I1GB43</accession>
<dbReference type="EMBL" id="JAEMOS010000002">
    <property type="protein sequence ID" value="MBJ7265536.1"/>
    <property type="molecule type" value="Genomic_DNA"/>
</dbReference>
<dbReference type="AlphaFoldDB" id="A0A8I1GB43"/>
<dbReference type="RefSeq" id="WP_199493397.1">
    <property type="nucleotide sequence ID" value="NZ_JAEMOP010000009.1"/>
</dbReference>
<reference evidence="2 4" key="1">
    <citation type="submission" date="2020-09" db="EMBL/GenBank/DDBJ databases">
        <title>Draft Genomes of Bacterial Isolates from North Pond Shallow Sediments.</title>
        <authorList>
            <person name="Kiel Reese B."/>
            <person name="Mullis M."/>
            <person name="Weisend R.E."/>
        </authorList>
    </citation>
    <scope>NUCLEOTIDE SEQUENCE</scope>
    <source>
        <strain evidence="2">KJE-2</strain>
        <strain evidence="1 4">KJE-3</strain>
    </source>
</reference>
<name>A0A8I1GB43_9GAMM</name>
<protein>
    <submittedName>
        <fullName evidence="2">Uncharacterized protein</fullName>
    </submittedName>
</protein>
<dbReference type="Proteomes" id="UP000621390">
    <property type="component" value="Unassembled WGS sequence"/>
</dbReference>
<proteinExistence type="predicted"/>
<evidence type="ECO:0000313" key="2">
    <source>
        <dbReference type="EMBL" id="MBJ7316790.1"/>
    </source>
</evidence>
<evidence type="ECO:0000313" key="4">
    <source>
        <dbReference type="Proteomes" id="UP000655994"/>
    </source>
</evidence>
<dbReference type="Proteomes" id="UP000655994">
    <property type="component" value="Unassembled WGS sequence"/>
</dbReference>
<comment type="caution">
    <text evidence="2">The sequence shown here is derived from an EMBL/GenBank/DDBJ whole genome shotgun (WGS) entry which is preliminary data.</text>
</comment>
<gene>
    <name evidence="1" type="ORF">JHC10_01125</name>
    <name evidence="2" type="ORF">JHC11_12415</name>
</gene>